<protein>
    <submittedName>
        <fullName evidence="1">Uncharacterized protein</fullName>
    </submittedName>
</protein>
<dbReference type="EMBL" id="VSSQ01052106">
    <property type="protein sequence ID" value="MPN06207.1"/>
    <property type="molecule type" value="Genomic_DNA"/>
</dbReference>
<sequence>MGGGNLLKVGGVVLAGKGVVTTTNRCDTLVELAGAHFPGALEHHVFKDVGDA</sequence>
<comment type="caution">
    <text evidence="1">The sequence shown here is derived from an EMBL/GenBank/DDBJ whole genome shotgun (WGS) entry which is preliminary data.</text>
</comment>
<gene>
    <name evidence="1" type="ORF">SDC9_153463</name>
</gene>
<accession>A0A645EWF5</accession>
<proteinExistence type="predicted"/>
<organism evidence="1">
    <name type="scientific">bioreactor metagenome</name>
    <dbReference type="NCBI Taxonomy" id="1076179"/>
    <lineage>
        <taxon>unclassified sequences</taxon>
        <taxon>metagenomes</taxon>
        <taxon>ecological metagenomes</taxon>
    </lineage>
</organism>
<name>A0A645EWF5_9ZZZZ</name>
<reference evidence="1" key="1">
    <citation type="submission" date="2019-08" db="EMBL/GenBank/DDBJ databases">
        <authorList>
            <person name="Kucharzyk K."/>
            <person name="Murdoch R.W."/>
            <person name="Higgins S."/>
            <person name="Loffler F."/>
        </authorList>
    </citation>
    <scope>NUCLEOTIDE SEQUENCE</scope>
</reference>
<dbReference type="AlphaFoldDB" id="A0A645EWF5"/>
<evidence type="ECO:0000313" key="1">
    <source>
        <dbReference type="EMBL" id="MPN06207.1"/>
    </source>
</evidence>